<name>A0A7W6HL84_9HYPH</name>
<dbReference type="EMBL" id="JACIED010000002">
    <property type="protein sequence ID" value="MBB4006961.1"/>
    <property type="molecule type" value="Genomic_DNA"/>
</dbReference>
<comment type="caution">
    <text evidence="4">The sequence shown here is derived from an EMBL/GenBank/DDBJ whole genome shotgun (WGS) entry which is preliminary data.</text>
</comment>
<dbReference type="GO" id="GO:0003676">
    <property type="term" value="F:nucleic acid binding"/>
    <property type="evidence" value="ECO:0007669"/>
    <property type="project" value="InterPro"/>
</dbReference>
<organism evidence="4 5">
    <name type="scientific">Allorhizobium taibaishanense</name>
    <dbReference type="NCBI Taxonomy" id="887144"/>
    <lineage>
        <taxon>Bacteria</taxon>
        <taxon>Pseudomonadati</taxon>
        <taxon>Pseudomonadota</taxon>
        <taxon>Alphaproteobacteria</taxon>
        <taxon>Hyphomicrobiales</taxon>
        <taxon>Rhizobiaceae</taxon>
        <taxon>Rhizobium/Agrobacterium group</taxon>
        <taxon>Allorhizobium</taxon>
    </lineage>
</organism>
<evidence type="ECO:0000313" key="4">
    <source>
        <dbReference type="EMBL" id="MBB4006961.1"/>
    </source>
</evidence>
<dbReference type="InterPro" id="IPR007848">
    <property type="entry name" value="Small_mtfrase_dom"/>
</dbReference>
<dbReference type="InterPro" id="IPR050210">
    <property type="entry name" value="tRNA_Adenine-N(6)_MTase"/>
</dbReference>
<dbReference type="Proteomes" id="UP000544107">
    <property type="component" value="Unassembled WGS sequence"/>
</dbReference>
<proteinExistence type="predicted"/>
<dbReference type="PROSITE" id="PS00092">
    <property type="entry name" value="N6_MTASE"/>
    <property type="match status" value="1"/>
</dbReference>
<dbReference type="InterPro" id="IPR029063">
    <property type="entry name" value="SAM-dependent_MTases_sf"/>
</dbReference>
<dbReference type="AlphaFoldDB" id="A0A7W6HL84"/>
<evidence type="ECO:0000259" key="3">
    <source>
        <dbReference type="Pfam" id="PF05175"/>
    </source>
</evidence>
<evidence type="ECO:0000256" key="1">
    <source>
        <dbReference type="ARBA" id="ARBA00022603"/>
    </source>
</evidence>
<dbReference type="SUPFAM" id="SSF53335">
    <property type="entry name" value="S-adenosyl-L-methionine-dependent methyltransferases"/>
    <property type="match status" value="1"/>
</dbReference>
<dbReference type="GO" id="GO:0008170">
    <property type="term" value="F:N-methyltransferase activity"/>
    <property type="evidence" value="ECO:0007669"/>
    <property type="project" value="UniProtKB-ARBA"/>
</dbReference>
<dbReference type="InterPro" id="IPR002052">
    <property type="entry name" value="DNA_methylase_N6_adenine_CS"/>
</dbReference>
<protein>
    <submittedName>
        <fullName evidence="4">tRNA1(Val) A37 N6-methylase TrmN6</fullName>
    </submittedName>
</protein>
<keyword evidence="1 4" id="KW-0808">Transferase</keyword>
<dbReference type="GO" id="GO:0008757">
    <property type="term" value="F:S-adenosylmethionine-dependent methyltransferase activity"/>
    <property type="evidence" value="ECO:0007669"/>
    <property type="project" value="UniProtKB-ARBA"/>
</dbReference>
<dbReference type="CDD" id="cd02440">
    <property type="entry name" value="AdoMet_MTases"/>
    <property type="match status" value="1"/>
</dbReference>
<keyword evidence="1 4" id="KW-0489">Methyltransferase</keyword>
<accession>A0A7W6HL84</accession>
<dbReference type="PANTHER" id="PTHR47739">
    <property type="entry name" value="TRNA1(VAL) (ADENINE(37)-N6)-METHYLTRANSFERASE"/>
    <property type="match status" value="1"/>
</dbReference>
<keyword evidence="2" id="KW-0949">S-adenosyl-L-methionine</keyword>
<dbReference type="Pfam" id="PF05175">
    <property type="entry name" value="MTS"/>
    <property type="match status" value="1"/>
</dbReference>
<gene>
    <name evidence="4" type="ORF">GGQ71_001224</name>
</gene>
<evidence type="ECO:0000256" key="2">
    <source>
        <dbReference type="ARBA" id="ARBA00022691"/>
    </source>
</evidence>
<reference evidence="4 5" key="1">
    <citation type="submission" date="2020-08" db="EMBL/GenBank/DDBJ databases">
        <title>Genomic Encyclopedia of Type Strains, Phase IV (KMG-IV): sequencing the most valuable type-strain genomes for metagenomic binning, comparative biology and taxonomic classification.</title>
        <authorList>
            <person name="Goeker M."/>
        </authorList>
    </citation>
    <scope>NUCLEOTIDE SEQUENCE [LARGE SCALE GENOMIC DNA]</scope>
    <source>
        <strain evidence="4 5">DSM 100021</strain>
    </source>
</reference>
<evidence type="ECO:0000313" key="5">
    <source>
        <dbReference type="Proteomes" id="UP000544107"/>
    </source>
</evidence>
<dbReference type="PANTHER" id="PTHR47739:SF1">
    <property type="entry name" value="TRNA1(VAL) (ADENINE(37)-N6)-METHYLTRANSFERASE"/>
    <property type="match status" value="1"/>
</dbReference>
<sequence>MSKVGEPLGAVADDMQEPAVTETVDAFHRGGFFLVQPKGRGHRTGMDAMLLAALVADARPLLLADLGAGAGGAGLAVASRLPQAQVTLVERSGEMLSFAEKTLALSENAHLADRINLIEADVTLTGRARRAAGLADGSFDHVIMNPPFNDGRDRLTPDRLKAEAHAMDEDLFESWIRTAGAIMKPGGQLSLIARPQSVAEIIAACGKRFGGIEITLLHPRPGESAIRLLLTAIKGSRARLAFRSPLTMHGPDGHAFLPEVDSLNNGRMAYPRLDVKAM</sequence>
<feature type="domain" description="Methyltransferase small" evidence="3">
    <location>
        <begin position="50"/>
        <end position="197"/>
    </location>
</feature>
<dbReference type="Gene3D" id="3.40.50.150">
    <property type="entry name" value="Vaccinia Virus protein VP39"/>
    <property type="match status" value="1"/>
</dbReference>
<dbReference type="GO" id="GO:0032259">
    <property type="term" value="P:methylation"/>
    <property type="evidence" value="ECO:0007669"/>
    <property type="project" value="UniProtKB-KW"/>
</dbReference>